<evidence type="ECO:0000256" key="1">
    <source>
        <dbReference type="ARBA" id="ARBA00005564"/>
    </source>
</evidence>
<keyword evidence="2" id="KW-0119">Carbohydrate metabolism</keyword>
<feature type="chain" id="PRO_5001798579" evidence="3">
    <location>
        <begin position="23"/>
        <end position="389"/>
    </location>
</feature>
<dbReference type="PATRIC" id="fig|317.174.peg.2191"/>
<feature type="signal peptide" evidence="3">
    <location>
        <begin position="1"/>
        <end position="22"/>
    </location>
</feature>
<evidence type="ECO:0000256" key="3">
    <source>
        <dbReference type="SAM" id="SignalP"/>
    </source>
</evidence>
<sequence length="389" mass="42195">MTRKLLPLLTLVSAMSALPLQAQSMTDYDVLIGSYTQGASEGIYRYRFDSQTGKLDAKPLQVIKSENPSWLTLSKDQRHLFAVNENGPGGSDVVGKVSSFAIDPKSHEVTPINQVVSRGDEPTHSSLSPDERFLFVSNYAVHPDPGGALAVIPVGKDGKLSVVAQVSNNHGASKVNAERQASSHVHSAVPTPDGKYLVASDLGADKLFVFGYDGQKPQPLQPAKHPTVELAPGSGPRHLLFSKDGKHAWLTLEMLAQVAVFDYHDGAFKQTQLVDLKNKGVQQKVGAGGLHTSADGKFLYVANRGEANQLLVFAIDGKGQLKEIQRRSVEGTEPREFSFDPSGHFMLIANQKSNQIVTVKVDPKTGLLGETVQKVDFDSPSDFRFLTRK</sequence>
<dbReference type="SUPFAM" id="SSF50974">
    <property type="entry name" value="Nitrous oxide reductase, N-terminal domain"/>
    <property type="match status" value="1"/>
</dbReference>
<comment type="caution">
    <text evidence="4">The sequence shown here is derived from an EMBL/GenBank/DDBJ whole genome shotgun (WGS) entry which is preliminary data.</text>
</comment>
<accession>A0A085V8R7</accession>
<reference evidence="4 5" key="1">
    <citation type="submission" date="2014-07" db="EMBL/GenBank/DDBJ databases">
        <title>Draft Genome Sequences of Environmental Pseudomonas syringae strains.</title>
        <authorList>
            <person name="Baltrus D.A."/>
            <person name="Berge O."/>
            <person name="Morris C."/>
        </authorList>
    </citation>
    <scope>NUCLEOTIDE SEQUENCE [LARGE SCALE GENOMIC DNA]</scope>
    <source>
        <strain evidence="4 5">CEB003</strain>
    </source>
</reference>
<dbReference type="EMBL" id="JPQT01000100">
    <property type="protein sequence ID" value="KFE51830.1"/>
    <property type="molecule type" value="Genomic_DNA"/>
</dbReference>
<dbReference type="RefSeq" id="WP_047574517.1">
    <property type="nucleotide sequence ID" value="NZ_JPQT01000100.1"/>
</dbReference>
<dbReference type="GO" id="GO:0017057">
    <property type="term" value="F:6-phosphogluconolactonase activity"/>
    <property type="evidence" value="ECO:0007669"/>
    <property type="project" value="TreeGrafter"/>
</dbReference>
<comment type="similarity">
    <text evidence="1">Belongs to the cycloisomerase 2 family.</text>
</comment>
<dbReference type="Proteomes" id="UP000028643">
    <property type="component" value="Unassembled WGS sequence"/>
</dbReference>
<dbReference type="InterPro" id="IPR011045">
    <property type="entry name" value="N2O_reductase_N"/>
</dbReference>
<dbReference type="PANTHER" id="PTHR30344">
    <property type="entry name" value="6-PHOSPHOGLUCONOLACTONASE-RELATED"/>
    <property type="match status" value="1"/>
</dbReference>
<dbReference type="Pfam" id="PF10282">
    <property type="entry name" value="Lactonase"/>
    <property type="match status" value="1"/>
</dbReference>
<dbReference type="AlphaFoldDB" id="A0A085V8R7"/>
<dbReference type="InterPro" id="IPR050282">
    <property type="entry name" value="Cycloisomerase_2"/>
</dbReference>
<dbReference type="GO" id="GO:0005829">
    <property type="term" value="C:cytosol"/>
    <property type="evidence" value="ECO:0007669"/>
    <property type="project" value="TreeGrafter"/>
</dbReference>
<dbReference type="Gene3D" id="2.130.10.10">
    <property type="entry name" value="YVTN repeat-like/Quinoprotein amine dehydrogenase"/>
    <property type="match status" value="1"/>
</dbReference>
<proteinExistence type="inferred from homology"/>
<evidence type="ECO:0000313" key="5">
    <source>
        <dbReference type="Proteomes" id="UP000028643"/>
    </source>
</evidence>
<dbReference type="GO" id="GO:0006006">
    <property type="term" value="P:glucose metabolic process"/>
    <property type="evidence" value="ECO:0007669"/>
    <property type="project" value="UniProtKB-KW"/>
</dbReference>
<name>A0A085V8R7_PSESX</name>
<organism evidence="4 5">
    <name type="scientific">Pseudomonas syringae</name>
    <dbReference type="NCBI Taxonomy" id="317"/>
    <lineage>
        <taxon>Bacteria</taxon>
        <taxon>Pseudomonadati</taxon>
        <taxon>Pseudomonadota</taxon>
        <taxon>Gammaproteobacteria</taxon>
        <taxon>Pseudomonadales</taxon>
        <taxon>Pseudomonadaceae</taxon>
        <taxon>Pseudomonas</taxon>
    </lineage>
</organism>
<dbReference type="InterPro" id="IPR015943">
    <property type="entry name" value="WD40/YVTN_repeat-like_dom_sf"/>
</dbReference>
<dbReference type="PANTHER" id="PTHR30344:SF1">
    <property type="entry name" value="6-PHOSPHOGLUCONOLACTONASE"/>
    <property type="match status" value="1"/>
</dbReference>
<gene>
    <name evidence="4" type="ORF">IV02_10675</name>
</gene>
<dbReference type="InterPro" id="IPR019405">
    <property type="entry name" value="Lactonase_7-beta_prop"/>
</dbReference>
<keyword evidence="2" id="KW-0313">Glucose metabolism</keyword>
<keyword evidence="3" id="KW-0732">Signal</keyword>
<evidence type="ECO:0000256" key="2">
    <source>
        <dbReference type="ARBA" id="ARBA00022526"/>
    </source>
</evidence>
<protein>
    <submittedName>
        <fullName evidence="4">3-carboxymuconate cyclase</fullName>
    </submittedName>
</protein>
<evidence type="ECO:0000313" key="4">
    <source>
        <dbReference type="EMBL" id="KFE51830.1"/>
    </source>
</evidence>